<dbReference type="AlphaFoldDB" id="A0A9P6KYJ4"/>
<sequence>MVSSITTKIDAKYFLYLFKHKHLAPRTISKSVLLIYKNSSDIYLKFIFYVFFQDVCREMQPPVELLHTTESSKLIKCIQDRLFDDIHTLKHDTAGLMGLIRKQEIVKETAKDPVKVCVGFKEVSPRLALSSMRFLLVVEKNIPDVFYSDIEYFNFIRKRIDYSDRLKILNETNSVSPILLHILLSIEERDIPDKHLGIFYFLMASEKTQFEGMKLLESKRVGHTVLGNLVLYSNNKVVNRFYEKFLWFYPEIKYSSWKHPKRILFFENPLSVSLDSKTLKIYIPAVVDFIKQNKPELRNSPIDVLIKVIYIERLLSRETTKKEYALIHSFILDSSQIIPVLLRRKFNTAHISRMVKYIPSMFIGFDLSLKMFIKTNDSFYLSMLRNLVRKYPTWENVKKVVDHLTYFPSSFCMEFKDLIGGLSDRSLPA</sequence>
<dbReference type="Proteomes" id="UP000740883">
    <property type="component" value="Unassembled WGS sequence"/>
</dbReference>
<protein>
    <submittedName>
        <fullName evidence="1">Uncharacterized protein</fullName>
    </submittedName>
</protein>
<evidence type="ECO:0000313" key="1">
    <source>
        <dbReference type="EMBL" id="KAF9762356.1"/>
    </source>
</evidence>
<gene>
    <name evidence="1" type="ORF">NGRA_2081</name>
</gene>
<name>A0A9P6KYJ4_9MICR</name>
<accession>A0A9P6KYJ4</accession>
<organism evidence="1 2">
    <name type="scientific">Nosema granulosis</name>
    <dbReference type="NCBI Taxonomy" id="83296"/>
    <lineage>
        <taxon>Eukaryota</taxon>
        <taxon>Fungi</taxon>
        <taxon>Fungi incertae sedis</taxon>
        <taxon>Microsporidia</taxon>
        <taxon>Nosematidae</taxon>
        <taxon>Nosema</taxon>
    </lineage>
</organism>
<dbReference type="EMBL" id="SBJO01000183">
    <property type="protein sequence ID" value="KAF9762356.1"/>
    <property type="molecule type" value="Genomic_DNA"/>
</dbReference>
<keyword evidence="2" id="KW-1185">Reference proteome</keyword>
<comment type="caution">
    <text evidence="1">The sequence shown here is derived from an EMBL/GenBank/DDBJ whole genome shotgun (WGS) entry which is preliminary data.</text>
</comment>
<evidence type="ECO:0000313" key="2">
    <source>
        <dbReference type="Proteomes" id="UP000740883"/>
    </source>
</evidence>
<dbReference type="OrthoDB" id="2190938at2759"/>
<proteinExistence type="predicted"/>
<reference evidence="1 2" key="1">
    <citation type="journal article" date="2020" name="Genome Biol. Evol.">
        <title>Comparative genomics of strictly vertically transmitted, feminizing microsporidia endosymbionts of amphipod crustaceans.</title>
        <authorList>
            <person name="Cormier A."/>
            <person name="Chebbi M.A."/>
            <person name="Giraud I."/>
            <person name="Wattier R."/>
            <person name="Teixeira M."/>
            <person name="Gilbert C."/>
            <person name="Rigaud T."/>
            <person name="Cordaux R."/>
        </authorList>
    </citation>
    <scope>NUCLEOTIDE SEQUENCE [LARGE SCALE GENOMIC DNA]</scope>
    <source>
        <strain evidence="1 2">Ou3-Ou53</strain>
    </source>
</reference>